<dbReference type="AlphaFoldDB" id="A0A4R6UG70"/>
<comment type="similarity">
    <text evidence="2">Belongs to the TerC family.</text>
</comment>
<organism evidence="7 8">
    <name type="scientific">Aureibacillus halotolerans</name>
    <dbReference type="NCBI Taxonomy" id="1508390"/>
    <lineage>
        <taxon>Bacteria</taxon>
        <taxon>Bacillati</taxon>
        <taxon>Bacillota</taxon>
        <taxon>Bacilli</taxon>
        <taxon>Bacillales</taxon>
        <taxon>Bacillaceae</taxon>
        <taxon>Aureibacillus</taxon>
    </lineage>
</organism>
<proteinExistence type="inferred from homology"/>
<keyword evidence="5 6" id="KW-0472">Membrane</keyword>
<dbReference type="PANTHER" id="PTHR30238">
    <property type="entry name" value="MEMBRANE BOUND PREDICTED REDOX MODULATOR"/>
    <property type="match status" value="1"/>
</dbReference>
<name>A0A4R6UG70_9BACI</name>
<keyword evidence="3 6" id="KW-0812">Transmembrane</keyword>
<protein>
    <submittedName>
        <fullName evidence="7">YjbE family integral membrane protein</fullName>
    </submittedName>
</protein>
<evidence type="ECO:0000256" key="1">
    <source>
        <dbReference type="ARBA" id="ARBA00004141"/>
    </source>
</evidence>
<dbReference type="PANTHER" id="PTHR30238:SF4">
    <property type="entry name" value="SLL1022 PROTEIN"/>
    <property type="match status" value="1"/>
</dbReference>
<dbReference type="RefSeq" id="WP_166639138.1">
    <property type="nucleotide sequence ID" value="NZ_SNYJ01000002.1"/>
</dbReference>
<evidence type="ECO:0000256" key="6">
    <source>
        <dbReference type="SAM" id="Phobius"/>
    </source>
</evidence>
<evidence type="ECO:0000256" key="3">
    <source>
        <dbReference type="ARBA" id="ARBA00022692"/>
    </source>
</evidence>
<feature type="transmembrane region" description="Helical" evidence="6">
    <location>
        <begin position="69"/>
        <end position="87"/>
    </location>
</feature>
<dbReference type="Pfam" id="PF03741">
    <property type="entry name" value="TerC"/>
    <property type="match status" value="1"/>
</dbReference>
<keyword evidence="8" id="KW-1185">Reference proteome</keyword>
<dbReference type="EMBL" id="SNYJ01000002">
    <property type="protein sequence ID" value="TDQ42134.1"/>
    <property type="molecule type" value="Genomic_DNA"/>
</dbReference>
<gene>
    <name evidence="7" type="ORF">EV213_102164</name>
</gene>
<reference evidence="7 8" key="1">
    <citation type="submission" date="2019-03" db="EMBL/GenBank/DDBJ databases">
        <title>Genomic Encyclopedia of Type Strains, Phase IV (KMG-IV): sequencing the most valuable type-strain genomes for metagenomic binning, comparative biology and taxonomic classification.</title>
        <authorList>
            <person name="Goeker M."/>
        </authorList>
    </citation>
    <scope>NUCLEOTIDE SEQUENCE [LARGE SCALE GENOMIC DNA]</scope>
    <source>
        <strain evidence="7 8">DSM 28697</strain>
    </source>
</reference>
<feature type="transmembrane region" description="Helical" evidence="6">
    <location>
        <begin position="192"/>
        <end position="211"/>
    </location>
</feature>
<comment type="caution">
    <text evidence="7">The sequence shown here is derived from an EMBL/GenBank/DDBJ whole genome shotgun (WGS) entry which is preliminary data.</text>
</comment>
<evidence type="ECO:0000256" key="4">
    <source>
        <dbReference type="ARBA" id="ARBA00022989"/>
    </source>
</evidence>
<dbReference type="InterPro" id="IPR005496">
    <property type="entry name" value="Integral_membrane_TerC"/>
</dbReference>
<dbReference type="Proteomes" id="UP000295632">
    <property type="component" value="Unassembled WGS sequence"/>
</dbReference>
<keyword evidence="4 6" id="KW-1133">Transmembrane helix</keyword>
<dbReference type="InterPro" id="IPR022301">
    <property type="entry name" value="Integral_membrane_YjbE"/>
</dbReference>
<evidence type="ECO:0000256" key="5">
    <source>
        <dbReference type="ARBA" id="ARBA00023136"/>
    </source>
</evidence>
<feature type="transmembrane region" description="Helical" evidence="6">
    <location>
        <begin position="158"/>
        <end position="177"/>
    </location>
</feature>
<feature type="transmembrane region" description="Helical" evidence="6">
    <location>
        <begin position="42"/>
        <end position="63"/>
    </location>
</feature>
<accession>A0A4R6UG70</accession>
<evidence type="ECO:0000313" key="8">
    <source>
        <dbReference type="Proteomes" id="UP000295632"/>
    </source>
</evidence>
<evidence type="ECO:0000313" key="7">
    <source>
        <dbReference type="EMBL" id="TDQ42134.1"/>
    </source>
</evidence>
<evidence type="ECO:0000256" key="2">
    <source>
        <dbReference type="ARBA" id="ARBA00007511"/>
    </source>
</evidence>
<dbReference type="GO" id="GO:0016020">
    <property type="term" value="C:membrane"/>
    <property type="evidence" value="ECO:0007669"/>
    <property type="project" value="UniProtKB-SubCell"/>
</dbReference>
<feature type="transmembrane region" description="Helical" evidence="6">
    <location>
        <begin position="6"/>
        <end position="30"/>
    </location>
</feature>
<comment type="subcellular location">
    <subcellularLocation>
        <location evidence="1">Membrane</location>
        <topology evidence="1">Multi-pass membrane protein</topology>
    </subcellularLocation>
</comment>
<feature type="transmembrane region" description="Helical" evidence="6">
    <location>
        <begin position="99"/>
        <end position="116"/>
    </location>
</feature>
<dbReference type="NCBIfam" id="TIGR03717">
    <property type="entry name" value="R_switched_YjbE"/>
    <property type="match status" value="1"/>
</dbReference>
<feature type="transmembrane region" description="Helical" evidence="6">
    <location>
        <begin position="128"/>
        <end position="151"/>
    </location>
</feature>
<sequence length="220" mass="23980">MEFEWLWPILIIIGLDIILGGDNAVLIALACRGLPEHQQKKAILFGTIMAVVSRIALTIVAVFLLQIPYIQLIGGLFLMWVAISLASNSDSHGIKATKTLGSAVRTILIADFTMGFDNVIAVAGASTAFWQVIVGLLVSIPIMVAGSRVILYLLERHPWLVFGGTALLGYTSGHMIIHDHMVLTYLTHSHSIYGFAPWLFACAALVASFMYSRSVKLNVK</sequence>